<dbReference type="Pfam" id="PF01142">
    <property type="entry name" value="TruD"/>
    <property type="match status" value="2"/>
</dbReference>
<keyword evidence="3 4" id="KW-0413">Isomerase</keyword>
<keyword evidence="2 4" id="KW-0819">tRNA processing</keyword>
<evidence type="ECO:0000313" key="7">
    <source>
        <dbReference type="Proteomes" id="UP001333710"/>
    </source>
</evidence>
<keyword evidence="7" id="KW-1185">Reference proteome</keyword>
<name>A0AA48KQY7_9ALTE</name>
<accession>A0AA48KQY7</accession>
<dbReference type="PANTHER" id="PTHR47811:SF1">
    <property type="entry name" value="TRNA PSEUDOURIDINE SYNTHASE D"/>
    <property type="match status" value="1"/>
</dbReference>
<dbReference type="Proteomes" id="UP001333710">
    <property type="component" value="Chromosome"/>
</dbReference>
<dbReference type="PROSITE" id="PS01268">
    <property type="entry name" value="UPF0024"/>
    <property type="match status" value="1"/>
</dbReference>
<dbReference type="HAMAP" id="MF_01082">
    <property type="entry name" value="TruD"/>
    <property type="match status" value="1"/>
</dbReference>
<dbReference type="InterPro" id="IPR042214">
    <property type="entry name" value="TruD_catalytic"/>
</dbReference>
<comment type="similarity">
    <text evidence="1 4">Belongs to the pseudouridine synthase TruD family.</text>
</comment>
<dbReference type="InterPro" id="IPR050170">
    <property type="entry name" value="TruD_pseudoU_synthase"/>
</dbReference>
<dbReference type="Gene3D" id="3.30.2340.10">
    <property type="entry name" value="TruD, insertion domain"/>
    <property type="match status" value="1"/>
</dbReference>
<dbReference type="InterPro" id="IPR001656">
    <property type="entry name" value="PsdUridine_synth_TruD"/>
</dbReference>
<comment type="function">
    <text evidence="4">Responsible for synthesis of pseudouridine from uracil-13 in transfer RNAs.</text>
</comment>
<organism evidence="6 7">
    <name type="scientific">Planctobacterium marinum</name>
    <dbReference type="NCBI Taxonomy" id="1631968"/>
    <lineage>
        <taxon>Bacteria</taxon>
        <taxon>Pseudomonadati</taxon>
        <taxon>Pseudomonadota</taxon>
        <taxon>Gammaproteobacteria</taxon>
        <taxon>Alteromonadales</taxon>
        <taxon>Alteromonadaceae</taxon>
        <taxon>Planctobacterium</taxon>
    </lineage>
</organism>
<feature type="domain" description="TRUD" evidence="5">
    <location>
        <begin position="158"/>
        <end position="309"/>
    </location>
</feature>
<dbReference type="GO" id="GO:0160150">
    <property type="term" value="F:tRNA pseudouridine(13) synthase activity"/>
    <property type="evidence" value="ECO:0007669"/>
    <property type="project" value="UniProtKB-EC"/>
</dbReference>
<evidence type="ECO:0000256" key="2">
    <source>
        <dbReference type="ARBA" id="ARBA00022694"/>
    </source>
</evidence>
<dbReference type="PANTHER" id="PTHR47811">
    <property type="entry name" value="TRNA PSEUDOURIDINE SYNTHASE D"/>
    <property type="match status" value="1"/>
</dbReference>
<proteinExistence type="inferred from homology"/>
<dbReference type="AlphaFoldDB" id="A0AA48KQY7"/>
<evidence type="ECO:0000256" key="4">
    <source>
        <dbReference type="HAMAP-Rule" id="MF_01082"/>
    </source>
</evidence>
<protein>
    <recommendedName>
        <fullName evidence="4">tRNA pseudouridine synthase D</fullName>
        <ecNumber evidence="4">5.4.99.27</ecNumber>
    </recommendedName>
    <alternativeName>
        <fullName evidence="4">tRNA pseudouridine(13) synthase</fullName>
    </alternativeName>
    <alternativeName>
        <fullName evidence="4">tRNA pseudouridylate synthase D</fullName>
    </alternativeName>
    <alternativeName>
        <fullName evidence="4">tRNA-uridine isomerase D</fullName>
    </alternativeName>
</protein>
<evidence type="ECO:0000256" key="1">
    <source>
        <dbReference type="ARBA" id="ARBA00007953"/>
    </source>
</evidence>
<comment type="catalytic activity">
    <reaction evidence="4">
        <text>uridine(13) in tRNA = pseudouridine(13) in tRNA</text>
        <dbReference type="Rhea" id="RHEA:42540"/>
        <dbReference type="Rhea" id="RHEA-COMP:10105"/>
        <dbReference type="Rhea" id="RHEA-COMP:10106"/>
        <dbReference type="ChEBI" id="CHEBI:65314"/>
        <dbReference type="ChEBI" id="CHEBI:65315"/>
        <dbReference type="EC" id="5.4.99.27"/>
    </reaction>
</comment>
<dbReference type="GO" id="GO:0005829">
    <property type="term" value="C:cytosol"/>
    <property type="evidence" value="ECO:0007669"/>
    <property type="project" value="TreeGrafter"/>
</dbReference>
<dbReference type="InterPro" id="IPR043165">
    <property type="entry name" value="TruD_insert_sf"/>
</dbReference>
<dbReference type="GO" id="GO:0031119">
    <property type="term" value="P:tRNA pseudouridine synthesis"/>
    <property type="evidence" value="ECO:0007669"/>
    <property type="project" value="UniProtKB-UniRule"/>
</dbReference>
<dbReference type="SUPFAM" id="SSF55120">
    <property type="entry name" value="Pseudouridine synthase"/>
    <property type="match status" value="1"/>
</dbReference>
<dbReference type="GO" id="GO:0003723">
    <property type="term" value="F:RNA binding"/>
    <property type="evidence" value="ECO:0007669"/>
    <property type="project" value="InterPro"/>
</dbReference>
<dbReference type="KEGG" id="pmaw:MACH26_10730"/>
<evidence type="ECO:0000256" key="3">
    <source>
        <dbReference type="ARBA" id="ARBA00023235"/>
    </source>
</evidence>
<dbReference type="PROSITE" id="PS50984">
    <property type="entry name" value="TRUD"/>
    <property type="match status" value="1"/>
</dbReference>
<evidence type="ECO:0000313" key="6">
    <source>
        <dbReference type="EMBL" id="BDX05552.1"/>
    </source>
</evidence>
<gene>
    <name evidence="4 6" type="primary">truD</name>
    <name evidence="6" type="ORF">MACH26_10730</name>
</gene>
<dbReference type="Gene3D" id="3.30.2350.20">
    <property type="entry name" value="TruD, catalytic domain"/>
    <property type="match status" value="1"/>
</dbReference>
<dbReference type="RefSeq" id="WP_338291529.1">
    <property type="nucleotide sequence ID" value="NZ_AP027272.1"/>
</dbReference>
<dbReference type="InterPro" id="IPR020119">
    <property type="entry name" value="PsdUridine_synth_TruD_CS"/>
</dbReference>
<evidence type="ECO:0000259" key="5">
    <source>
        <dbReference type="PROSITE" id="PS50984"/>
    </source>
</evidence>
<feature type="active site" description="Nucleophile" evidence="4">
    <location>
        <position position="83"/>
    </location>
</feature>
<dbReference type="EC" id="5.4.99.27" evidence="4"/>
<reference evidence="6" key="1">
    <citation type="submission" date="2023-01" db="EMBL/GenBank/DDBJ databases">
        <title>Complete genome sequence of Planctobacterium marinum strain Dej080120_11.</title>
        <authorList>
            <person name="Ueki S."/>
            <person name="Maruyama F."/>
        </authorList>
    </citation>
    <scope>NUCLEOTIDE SEQUENCE</scope>
    <source>
        <strain evidence="6">Dej080120_11</strain>
    </source>
</reference>
<sequence>MLPFPGTEHWHYLHGKPKSSATLKAIPEHFKVNEVLPFEPVGEGEHLFLQIEKTGLNTGFVAQQLARFYGVKERDVGYAGRKDKHAVTTQWFSVWLPGVKSAPVKQFVYDGCNIKQQSWHSKKIRTGNLSHNEFQITLTDLEKDTDLEERIAKVKHTGVPNYFGPQRFGNINSDGVAGNLAMARLLINNETIKKREKRNMAVSALRSWLFNEAVSERLTKLSTTPENGDVFSLAGSNSFFVAETIDSEILTRLAGADIHLSAPLWGAGKPASLGVPGELENSLAERFPEICNTLAALGLKQERRKLLLYPKDFSYQLHEQQLLLNFSLPSGCFATSVIRELLCLNP</sequence>
<dbReference type="EMBL" id="AP027272">
    <property type="protein sequence ID" value="BDX05552.1"/>
    <property type="molecule type" value="Genomic_DNA"/>
</dbReference>
<dbReference type="InterPro" id="IPR011760">
    <property type="entry name" value="PsdUridine_synth_TruD_insert"/>
</dbReference>
<dbReference type="InterPro" id="IPR020103">
    <property type="entry name" value="PsdUridine_synth_cat_dom_sf"/>
</dbReference>